<dbReference type="WormBase" id="CBG26764">
    <property type="protein sequence ID" value="CBP31684"/>
    <property type="gene ID" value="WBGene00088178"/>
</dbReference>
<evidence type="ECO:0000313" key="3">
    <source>
        <dbReference type="WormBase" id="CBG26764"/>
    </source>
</evidence>
<proteinExistence type="predicted"/>
<name>B6IED7_CAEBR</name>
<gene>
    <name evidence="1 3" type="ORF">CBG26764</name>
    <name evidence="1" type="ORF">CBG_26764</name>
</gene>
<dbReference type="RefSeq" id="XP_045100758.1">
    <property type="nucleotide sequence ID" value="XM_045241071.1"/>
</dbReference>
<keyword evidence="2" id="KW-1185">Reference proteome</keyword>
<dbReference type="EMBL" id="HE601415">
    <property type="protein sequence ID" value="CAS01201.1"/>
    <property type="molecule type" value="Genomic_DNA"/>
</dbReference>
<accession>B6IED7</accession>
<dbReference type="GeneID" id="68918234"/>
<reference evidence="1 2" key="1">
    <citation type="journal article" date="2003" name="PLoS Biol.">
        <title>The genome sequence of Caenorhabditis briggsae: a platform for comparative genomics.</title>
        <authorList>
            <person name="Stein L.D."/>
            <person name="Bao Z."/>
            <person name="Blasiar D."/>
            <person name="Blumenthal T."/>
            <person name="Brent M.R."/>
            <person name="Chen N."/>
            <person name="Chinwalla A."/>
            <person name="Clarke L."/>
            <person name="Clee C."/>
            <person name="Coghlan A."/>
            <person name="Coulson A."/>
            <person name="D'Eustachio P."/>
            <person name="Fitch D.H."/>
            <person name="Fulton L.A."/>
            <person name="Fulton R.E."/>
            <person name="Griffiths-Jones S."/>
            <person name="Harris T.W."/>
            <person name="Hillier L.W."/>
            <person name="Kamath R."/>
            <person name="Kuwabara P.E."/>
            <person name="Mardis E.R."/>
            <person name="Marra M.A."/>
            <person name="Miner T.L."/>
            <person name="Minx P."/>
            <person name="Mullikin J.C."/>
            <person name="Plumb R.W."/>
            <person name="Rogers J."/>
            <person name="Schein J.E."/>
            <person name="Sohrmann M."/>
            <person name="Spieth J."/>
            <person name="Stajich J.E."/>
            <person name="Wei C."/>
            <person name="Willey D."/>
            <person name="Wilson R.K."/>
            <person name="Durbin R."/>
            <person name="Waterston R.H."/>
        </authorList>
    </citation>
    <scope>NUCLEOTIDE SEQUENCE [LARGE SCALE GENOMIC DNA]</scope>
    <source>
        <strain evidence="1 2">AF16</strain>
    </source>
</reference>
<dbReference type="AlphaFoldDB" id="B6IED7"/>
<dbReference type="Proteomes" id="UP000008549">
    <property type="component" value="Unassembled WGS sequence"/>
</dbReference>
<dbReference type="HOGENOM" id="CLU_3377564_0_0_1"/>
<dbReference type="KEGG" id="cbr:CBG_26764"/>
<evidence type="ECO:0000313" key="2">
    <source>
        <dbReference type="Proteomes" id="UP000008549"/>
    </source>
</evidence>
<reference evidence="1 2" key="2">
    <citation type="journal article" date="2011" name="PLoS Genet.">
        <title>Caenorhabditis briggsae recombinant inbred line genotypes reveal inter-strain incompatibility and the evolution of recombination.</title>
        <authorList>
            <person name="Ross J.A."/>
            <person name="Koboldt D.C."/>
            <person name="Staisch J.E."/>
            <person name="Chamberlin H.M."/>
            <person name="Gupta B.P."/>
            <person name="Miller R.D."/>
            <person name="Baird S.E."/>
            <person name="Haag E.S."/>
        </authorList>
    </citation>
    <scope>NUCLEOTIDE SEQUENCE [LARGE SCALE GENOMIC DNA]</scope>
    <source>
        <strain evidence="1 2">AF16</strain>
    </source>
</reference>
<sequence>MILINEQKREPKAICNAEWQCGSGRFSKESEDVT</sequence>
<protein>
    <submittedName>
        <fullName evidence="1">Protein CBG26764</fullName>
    </submittedName>
</protein>
<dbReference type="CTD" id="68918234"/>
<evidence type="ECO:0000313" key="1">
    <source>
        <dbReference type="EMBL" id="CAS01201.1"/>
    </source>
</evidence>
<organism evidence="1 2">
    <name type="scientific">Caenorhabditis briggsae</name>
    <dbReference type="NCBI Taxonomy" id="6238"/>
    <lineage>
        <taxon>Eukaryota</taxon>
        <taxon>Metazoa</taxon>
        <taxon>Ecdysozoa</taxon>
        <taxon>Nematoda</taxon>
        <taxon>Chromadorea</taxon>
        <taxon>Rhabditida</taxon>
        <taxon>Rhabditina</taxon>
        <taxon>Rhabditomorpha</taxon>
        <taxon>Rhabditoidea</taxon>
        <taxon>Rhabditidae</taxon>
        <taxon>Peloderinae</taxon>
        <taxon>Caenorhabditis</taxon>
    </lineage>
</organism>